<evidence type="ECO:0008006" key="5">
    <source>
        <dbReference type="Google" id="ProtNLM"/>
    </source>
</evidence>
<comment type="caution">
    <text evidence="3">The sequence shown here is derived from an EMBL/GenBank/DDBJ whole genome shotgun (WGS) entry which is preliminary data.</text>
</comment>
<dbReference type="Pfam" id="PF07907">
    <property type="entry name" value="YibE_F"/>
    <property type="match status" value="1"/>
</dbReference>
<feature type="transmembrane region" description="Helical" evidence="1">
    <location>
        <begin position="220"/>
        <end position="248"/>
    </location>
</feature>
<dbReference type="EMBL" id="BRLB01000008">
    <property type="protein sequence ID" value="GKX30165.1"/>
    <property type="molecule type" value="Genomic_DNA"/>
</dbReference>
<reference evidence="3" key="1">
    <citation type="submission" date="2022-06" db="EMBL/GenBank/DDBJ databases">
        <title>Vallitalea longa sp. nov., an anaerobic bacterium isolated from marine sediment.</title>
        <authorList>
            <person name="Hirano S."/>
            <person name="Terahara T."/>
            <person name="Mori K."/>
            <person name="Hamada M."/>
            <person name="Matsumoto R."/>
            <person name="Kobayashi T."/>
        </authorList>
    </citation>
    <scope>NUCLEOTIDE SEQUENCE</scope>
    <source>
        <strain evidence="3">SH18-1</strain>
    </source>
</reference>
<dbReference type="PROSITE" id="PS51257">
    <property type="entry name" value="PROKAR_LIPOPROTEIN"/>
    <property type="match status" value="1"/>
</dbReference>
<feature type="transmembrane region" description="Helical" evidence="1">
    <location>
        <begin position="327"/>
        <end position="345"/>
    </location>
</feature>
<evidence type="ECO:0000256" key="1">
    <source>
        <dbReference type="SAM" id="Phobius"/>
    </source>
</evidence>
<evidence type="ECO:0000256" key="2">
    <source>
        <dbReference type="SAM" id="SignalP"/>
    </source>
</evidence>
<keyword evidence="1" id="KW-1133">Transmembrane helix</keyword>
<name>A0A9W6DF37_9FIRM</name>
<dbReference type="AlphaFoldDB" id="A0A9W6DF37"/>
<protein>
    <recommendedName>
        <fullName evidence="5">YibE/F family protein</fullName>
    </recommendedName>
</protein>
<keyword evidence="2" id="KW-0732">Signal</keyword>
<sequence length="390" mass="42998">MKCKSLIFTILISLFLTSCSSESTDDITKDEKYGGLATYYEDDMEKPDYDVVKAKVIDITSDDTKDERPDIPIEQDIRYQYLYIKILQGNHKGEEYTVRNTVEMVNPYRLIFRRNDKMYIYVYETDKGTVGDIHIYERCRDSAIILIVISFLILLIVIGGFKGLKSIITLAITILLISFVMLPLILRGYNPLLVTVGVISVTTTLTLVIISGWNKKTRTAILGTVGGVLVAALAAGIVSNIAMLTGLGEEQARMLAYIPQNRHLDFKGILLSGIIIGALGAVMDVSLSIASSMWEIEENNPKIKTKKLIKSGMNIGKDIMGSMSNTLILAYVGGSIHLLLLFIAYNITIPEILNMDMIASEIVRAIAGSIGLISAIPLTTWIGGTLGRKN</sequence>
<feature type="chain" id="PRO_5040772726" description="YibE/F family protein" evidence="2">
    <location>
        <begin position="24"/>
        <end position="390"/>
    </location>
</feature>
<evidence type="ECO:0000313" key="4">
    <source>
        <dbReference type="Proteomes" id="UP001144256"/>
    </source>
</evidence>
<dbReference type="PANTHER" id="PTHR41771">
    <property type="entry name" value="MEMBRANE PROTEIN-RELATED"/>
    <property type="match status" value="1"/>
</dbReference>
<accession>A0A9W6DF37</accession>
<proteinExistence type="predicted"/>
<keyword evidence="4" id="KW-1185">Reference proteome</keyword>
<dbReference type="RefSeq" id="WP_281816120.1">
    <property type="nucleotide sequence ID" value="NZ_BRLB01000008.1"/>
</dbReference>
<dbReference type="PANTHER" id="PTHR41771:SF1">
    <property type="entry name" value="MEMBRANE PROTEIN"/>
    <property type="match status" value="1"/>
</dbReference>
<feature type="transmembrane region" description="Helical" evidence="1">
    <location>
        <begin position="143"/>
        <end position="161"/>
    </location>
</feature>
<gene>
    <name evidence="3" type="ORF">SH1V18_26450</name>
</gene>
<feature type="signal peptide" evidence="2">
    <location>
        <begin position="1"/>
        <end position="23"/>
    </location>
</feature>
<organism evidence="3 4">
    <name type="scientific">Vallitalea longa</name>
    <dbReference type="NCBI Taxonomy" id="2936439"/>
    <lineage>
        <taxon>Bacteria</taxon>
        <taxon>Bacillati</taxon>
        <taxon>Bacillota</taxon>
        <taxon>Clostridia</taxon>
        <taxon>Lachnospirales</taxon>
        <taxon>Vallitaleaceae</taxon>
        <taxon>Vallitalea</taxon>
    </lineage>
</organism>
<feature type="transmembrane region" description="Helical" evidence="1">
    <location>
        <begin position="365"/>
        <end position="386"/>
    </location>
</feature>
<evidence type="ECO:0000313" key="3">
    <source>
        <dbReference type="EMBL" id="GKX30165.1"/>
    </source>
</evidence>
<feature type="transmembrane region" description="Helical" evidence="1">
    <location>
        <begin position="268"/>
        <end position="294"/>
    </location>
</feature>
<dbReference type="Proteomes" id="UP001144256">
    <property type="component" value="Unassembled WGS sequence"/>
</dbReference>
<keyword evidence="1" id="KW-0812">Transmembrane</keyword>
<keyword evidence="1" id="KW-0472">Membrane</keyword>
<feature type="transmembrane region" description="Helical" evidence="1">
    <location>
        <begin position="192"/>
        <end position="213"/>
    </location>
</feature>
<feature type="transmembrane region" description="Helical" evidence="1">
    <location>
        <begin position="168"/>
        <end position="186"/>
    </location>
</feature>
<dbReference type="InterPro" id="IPR012507">
    <property type="entry name" value="YibE_F"/>
</dbReference>